<evidence type="ECO:0000313" key="2">
    <source>
        <dbReference type="WBParaSite" id="ES5_v2.g18220.t1"/>
    </source>
</evidence>
<accession>A0AC34FLF2</accession>
<organism evidence="1 2">
    <name type="scientific">Panagrolaimus sp. ES5</name>
    <dbReference type="NCBI Taxonomy" id="591445"/>
    <lineage>
        <taxon>Eukaryota</taxon>
        <taxon>Metazoa</taxon>
        <taxon>Ecdysozoa</taxon>
        <taxon>Nematoda</taxon>
        <taxon>Chromadorea</taxon>
        <taxon>Rhabditida</taxon>
        <taxon>Tylenchina</taxon>
        <taxon>Panagrolaimomorpha</taxon>
        <taxon>Panagrolaimoidea</taxon>
        <taxon>Panagrolaimidae</taxon>
        <taxon>Panagrolaimus</taxon>
    </lineage>
</organism>
<evidence type="ECO:0000313" key="1">
    <source>
        <dbReference type="Proteomes" id="UP000887579"/>
    </source>
</evidence>
<reference evidence="2" key="1">
    <citation type="submission" date="2022-11" db="UniProtKB">
        <authorList>
            <consortium name="WormBaseParasite"/>
        </authorList>
    </citation>
    <scope>IDENTIFICATION</scope>
</reference>
<dbReference type="Proteomes" id="UP000887579">
    <property type="component" value="Unplaced"/>
</dbReference>
<protein>
    <submittedName>
        <fullName evidence="2">Methyltransferase small domain-containing protein</fullName>
    </submittedName>
</protein>
<name>A0AC34FLF2_9BILA</name>
<proteinExistence type="predicted"/>
<sequence length="272" mass="30242">MSLMFINESSLYELALALKNDGYNFVTITPASIERVNSRSENLWAKSTADVLGWSRPFMPENLPIGKELFDSMKESGILVENKDKKCWKSLIRISSLDNELFIHSAYPTETDDAVFFGPDTYRFARVIKSMLKMRKNPVQRGIDIGCGAGPGAILLAKAYPNAEIYGVDINENALCLTNINSRLANVHVKAQYSDLLKNVDGKFDIIVSNPPYLNDPLERKYRHGGGNLGSELSLSILKVSLERLSSCGNLLLYTASAIIDGKDIFHEEAKN</sequence>
<dbReference type="WBParaSite" id="ES5_v2.g18220.t1">
    <property type="protein sequence ID" value="ES5_v2.g18220.t1"/>
    <property type="gene ID" value="ES5_v2.g18220"/>
</dbReference>